<dbReference type="SUPFAM" id="SSF101898">
    <property type="entry name" value="NHL repeat"/>
    <property type="match status" value="1"/>
</dbReference>
<dbReference type="Gene3D" id="2.130.10.10">
    <property type="entry name" value="YVTN repeat-like/Quinoprotein amine dehydrogenase"/>
    <property type="match status" value="1"/>
</dbReference>
<evidence type="ECO:0000256" key="1">
    <source>
        <dbReference type="ARBA" id="ARBA00022737"/>
    </source>
</evidence>
<protein>
    <recommendedName>
        <fullName evidence="5">TRIM2_3</fullName>
    </recommendedName>
</protein>
<dbReference type="OrthoDB" id="10039644at2759"/>
<dbReference type="Proteomes" id="UP000507470">
    <property type="component" value="Unassembled WGS sequence"/>
</dbReference>
<sequence>MILSELKSFAEVMVTKTEISLNREILVSGESQVESQEKSNINAMTMNMMNIETKIEINTKKMISDMICLFDGRVIVVEMGDYVNILTRDGKLQKQLPISGVPLSVTQINQDTIAITYPHEKVIHIFNMKNGTIISSIRLNKKCWGLSYSNNFLAVGLSNDDGIRIIDLDGNTLTSTQVQSKSKLYHLVYCNDRVIYSDFYGNAVSCINESGNQIWQYKHDLSGPEGLCTDNYGNIIVTDYSSDRIIVISKDGQDGKVLIRKEHGLAHPKCICFKNIESYGFICDNMGILLAKFNLSFK</sequence>
<organism evidence="3 4">
    <name type="scientific">Mytilus coruscus</name>
    <name type="common">Sea mussel</name>
    <dbReference type="NCBI Taxonomy" id="42192"/>
    <lineage>
        <taxon>Eukaryota</taxon>
        <taxon>Metazoa</taxon>
        <taxon>Spiralia</taxon>
        <taxon>Lophotrochozoa</taxon>
        <taxon>Mollusca</taxon>
        <taxon>Bivalvia</taxon>
        <taxon>Autobranchia</taxon>
        <taxon>Pteriomorphia</taxon>
        <taxon>Mytilida</taxon>
        <taxon>Mytiloidea</taxon>
        <taxon>Mytilidae</taxon>
        <taxon>Mytilinae</taxon>
        <taxon>Mytilus</taxon>
    </lineage>
</organism>
<evidence type="ECO:0000256" key="2">
    <source>
        <dbReference type="PROSITE-ProRule" id="PRU00504"/>
    </source>
</evidence>
<dbReference type="EMBL" id="CACVKT020006795">
    <property type="protein sequence ID" value="CAC5403568.1"/>
    <property type="molecule type" value="Genomic_DNA"/>
</dbReference>
<evidence type="ECO:0008006" key="5">
    <source>
        <dbReference type="Google" id="ProtNLM"/>
    </source>
</evidence>
<keyword evidence="4" id="KW-1185">Reference proteome</keyword>
<dbReference type="Gene3D" id="2.120.10.30">
    <property type="entry name" value="TolB, C-terminal domain"/>
    <property type="match status" value="1"/>
</dbReference>
<dbReference type="InterPro" id="IPR015943">
    <property type="entry name" value="WD40/YVTN_repeat-like_dom_sf"/>
</dbReference>
<gene>
    <name evidence="3" type="ORF">MCOR_37446</name>
</gene>
<evidence type="ECO:0000313" key="4">
    <source>
        <dbReference type="Proteomes" id="UP000507470"/>
    </source>
</evidence>
<accession>A0A6J8D4C2</accession>
<dbReference type="AlphaFoldDB" id="A0A6J8D4C2"/>
<dbReference type="InterPro" id="IPR011042">
    <property type="entry name" value="6-blade_b-propeller_TolB-like"/>
</dbReference>
<reference evidence="3 4" key="1">
    <citation type="submission" date="2020-06" db="EMBL/GenBank/DDBJ databases">
        <authorList>
            <person name="Li R."/>
            <person name="Bekaert M."/>
        </authorList>
    </citation>
    <scope>NUCLEOTIDE SEQUENCE [LARGE SCALE GENOMIC DNA]</scope>
    <source>
        <strain evidence="4">wild</strain>
    </source>
</reference>
<name>A0A6J8D4C2_MYTCO</name>
<evidence type="ECO:0000313" key="3">
    <source>
        <dbReference type="EMBL" id="CAC5403568.1"/>
    </source>
</evidence>
<keyword evidence="1" id="KW-0677">Repeat</keyword>
<dbReference type="InterPro" id="IPR001258">
    <property type="entry name" value="NHL_repeat"/>
</dbReference>
<dbReference type="PROSITE" id="PS51125">
    <property type="entry name" value="NHL"/>
    <property type="match status" value="1"/>
</dbReference>
<feature type="repeat" description="NHL" evidence="2">
    <location>
        <begin position="218"/>
        <end position="251"/>
    </location>
</feature>
<proteinExistence type="predicted"/>